<dbReference type="EMBL" id="WNDX01000052">
    <property type="protein sequence ID" value="KAF1043851.1"/>
    <property type="molecule type" value="Genomic_DNA"/>
</dbReference>
<accession>A0A7V8FWY5</accession>
<comment type="caution">
    <text evidence="1">The sequence shown here is derived from an EMBL/GenBank/DDBJ whole genome shotgun (WGS) entry which is preliminary data.</text>
</comment>
<gene>
    <name evidence="1" type="ORF">GAK35_01999</name>
</gene>
<reference evidence="2" key="1">
    <citation type="journal article" date="2020" name="MBio">
        <title>Horizontal gene transfer to a defensive symbiont with a reduced genome amongst a multipartite beetle microbiome.</title>
        <authorList>
            <person name="Waterworth S.C."/>
            <person name="Florez L.V."/>
            <person name="Rees E.R."/>
            <person name="Hertweck C."/>
            <person name="Kaltenpoth M."/>
            <person name="Kwan J.C."/>
        </authorList>
    </citation>
    <scope>NUCLEOTIDE SEQUENCE [LARGE SCALE GENOMIC DNA]</scope>
</reference>
<evidence type="ECO:0000313" key="1">
    <source>
        <dbReference type="EMBL" id="KAF1043851.1"/>
    </source>
</evidence>
<organism evidence="1 2">
    <name type="scientific">Herbaspirillum frisingense</name>
    <dbReference type="NCBI Taxonomy" id="92645"/>
    <lineage>
        <taxon>Bacteria</taxon>
        <taxon>Pseudomonadati</taxon>
        <taxon>Pseudomonadota</taxon>
        <taxon>Betaproteobacteria</taxon>
        <taxon>Burkholderiales</taxon>
        <taxon>Oxalobacteraceae</taxon>
        <taxon>Herbaspirillum</taxon>
    </lineage>
</organism>
<sequence length="99" mass="11334">MDSLQYFGVPRENMRLAEMHAGMFHHLRLNTHVPSRSEVATLPPAELRTVLLDWMMRSATEIIPSRAQIHEVLIVLRARSDITQLTDISEMCSNYISGE</sequence>
<evidence type="ECO:0000313" key="2">
    <source>
        <dbReference type="Proteomes" id="UP000462435"/>
    </source>
</evidence>
<proteinExistence type="predicted"/>
<name>A0A7V8FWY5_9BURK</name>
<dbReference type="Proteomes" id="UP000462435">
    <property type="component" value="Unassembled WGS sequence"/>
</dbReference>
<dbReference type="AlphaFoldDB" id="A0A7V8FWY5"/>
<protein>
    <submittedName>
        <fullName evidence="1">Uncharacterized protein</fullName>
    </submittedName>
</protein>